<evidence type="ECO:0000313" key="2">
    <source>
        <dbReference type="EMBL" id="MPM56155.1"/>
    </source>
</evidence>
<accession>A0A645ASA5</accession>
<feature type="compositionally biased region" description="Basic and acidic residues" evidence="1">
    <location>
        <begin position="80"/>
        <end position="91"/>
    </location>
</feature>
<feature type="region of interest" description="Disordered" evidence="1">
    <location>
        <begin position="1"/>
        <end position="24"/>
    </location>
</feature>
<feature type="region of interest" description="Disordered" evidence="1">
    <location>
        <begin position="66"/>
        <end position="213"/>
    </location>
</feature>
<feature type="compositionally biased region" description="Basic and acidic residues" evidence="1">
    <location>
        <begin position="139"/>
        <end position="159"/>
    </location>
</feature>
<comment type="caution">
    <text evidence="2">The sequence shown here is derived from an EMBL/GenBank/DDBJ whole genome shotgun (WGS) entry which is preliminary data.</text>
</comment>
<protein>
    <submittedName>
        <fullName evidence="2">Uncharacterized protein</fullName>
    </submittedName>
</protein>
<reference evidence="2" key="1">
    <citation type="submission" date="2019-08" db="EMBL/GenBank/DDBJ databases">
        <authorList>
            <person name="Kucharzyk K."/>
            <person name="Murdoch R.W."/>
            <person name="Higgins S."/>
            <person name="Loffler F."/>
        </authorList>
    </citation>
    <scope>NUCLEOTIDE SEQUENCE</scope>
</reference>
<sequence>MALVGAAVAAHPDHQRGRVHHHAGQPGAVAGRAGAVVDLPGAVAGQPGEIGDDDLRGRVGAVLGDIGRQWGQRPGTGAAEPDRPAVEDRPGHPGQVARPGPAQGVQRGQAQGIRRCGEHRRRVEALGQQPGQRIRRARVSADQRHREPARLVEHDDPRVVRLVRQQRGDDPCRGAQRQVADDQVAGGPRRRQPGGGRTVEAQRLPPQDRVDPVGMATGRRAVGHLPDPGGGDVAAHRRSSFVAGSPAVGTGGPAIREATAAGSAARWACRNPGW</sequence>
<organism evidence="2">
    <name type="scientific">bioreactor metagenome</name>
    <dbReference type="NCBI Taxonomy" id="1076179"/>
    <lineage>
        <taxon>unclassified sequences</taxon>
        <taxon>metagenomes</taxon>
        <taxon>ecological metagenomes</taxon>
    </lineage>
</organism>
<proteinExistence type="predicted"/>
<dbReference type="EMBL" id="VSSQ01015616">
    <property type="protein sequence ID" value="MPM56155.1"/>
    <property type="molecule type" value="Genomic_DNA"/>
</dbReference>
<dbReference type="AlphaFoldDB" id="A0A645ASA5"/>
<gene>
    <name evidence="2" type="ORF">SDC9_102956</name>
</gene>
<name>A0A645ASA5_9ZZZZ</name>
<evidence type="ECO:0000256" key="1">
    <source>
        <dbReference type="SAM" id="MobiDB-lite"/>
    </source>
</evidence>